<evidence type="ECO:0000313" key="1">
    <source>
        <dbReference type="EMBL" id="CAE0455814.1"/>
    </source>
</evidence>
<dbReference type="AlphaFoldDB" id="A0A7S3PUJ1"/>
<dbReference type="SUPFAM" id="SSF54001">
    <property type="entry name" value="Cysteine proteinases"/>
    <property type="match status" value="1"/>
</dbReference>
<accession>A0A7S3PUJ1</accession>
<dbReference type="InterPro" id="IPR038765">
    <property type="entry name" value="Papain-like_cys_pep_sf"/>
</dbReference>
<evidence type="ECO:0008006" key="2">
    <source>
        <dbReference type="Google" id="ProtNLM"/>
    </source>
</evidence>
<sequence length="152" mass="17509">MALICDTAYYEHSKNSKKLMWETQLLYAFGLLQLHQAHRDDIYFIDCSTPQQDIAPATKFIKARELNKVLTIAHGNNHFVILSFDMKTNTVSAYDGYGCDLHTWDDHCYFVFRKIGVQGGNKWEKKLIQKSRGREVKQSDGWNCGPIACMVL</sequence>
<protein>
    <recommendedName>
        <fullName evidence="2">Ubiquitin-like protease family profile domain-containing protein</fullName>
    </recommendedName>
</protein>
<proteinExistence type="predicted"/>
<organism evidence="1">
    <name type="scientific">Chaetoceros debilis</name>
    <dbReference type="NCBI Taxonomy" id="122233"/>
    <lineage>
        <taxon>Eukaryota</taxon>
        <taxon>Sar</taxon>
        <taxon>Stramenopiles</taxon>
        <taxon>Ochrophyta</taxon>
        <taxon>Bacillariophyta</taxon>
        <taxon>Coscinodiscophyceae</taxon>
        <taxon>Chaetocerotophycidae</taxon>
        <taxon>Chaetocerotales</taxon>
        <taxon>Chaetocerotaceae</taxon>
        <taxon>Chaetoceros</taxon>
    </lineage>
</organism>
<dbReference type="EMBL" id="HBIO01000911">
    <property type="protein sequence ID" value="CAE0455814.1"/>
    <property type="molecule type" value="Transcribed_RNA"/>
</dbReference>
<reference evidence="1" key="1">
    <citation type="submission" date="2021-01" db="EMBL/GenBank/DDBJ databases">
        <authorList>
            <person name="Corre E."/>
            <person name="Pelletier E."/>
            <person name="Niang G."/>
            <person name="Scheremetjew M."/>
            <person name="Finn R."/>
            <person name="Kale V."/>
            <person name="Holt S."/>
            <person name="Cochrane G."/>
            <person name="Meng A."/>
            <person name="Brown T."/>
            <person name="Cohen L."/>
        </authorList>
    </citation>
    <scope>NUCLEOTIDE SEQUENCE</scope>
    <source>
        <strain evidence="1">MM31A-1</strain>
    </source>
</reference>
<gene>
    <name evidence="1" type="ORF">CDEB00056_LOCUS655</name>
</gene>
<name>A0A7S3PUJ1_9STRA</name>